<dbReference type="SUPFAM" id="SSF53474">
    <property type="entry name" value="alpha/beta-Hydrolases"/>
    <property type="match status" value="1"/>
</dbReference>
<dbReference type="RefSeq" id="WP_097159848.1">
    <property type="nucleotide sequence ID" value="NZ_JBEPMQ010000008.1"/>
</dbReference>
<reference evidence="1 2" key="1">
    <citation type="submission" date="2017-08" db="EMBL/GenBank/DDBJ databases">
        <authorList>
            <person name="de Groot N.N."/>
        </authorList>
    </citation>
    <scope>NUCLEOTIDE SEQUENCE [LARGE SCALE GENOMIC DNA]</scope>
    <source>
        <strain evidence="1 2">JC228</strain>
    </source>
</reference>
<dbReference type="OrthoDB" id="2986585at2"/>
<evidence type="ECO:0000313" key="2">
    <source>
        <dbReference type="Proteomes" id="UP000219546"/>
    </source>
</evidence>
<evidence type="ECO:0000313" key="1">
    <source>
        <dbReference type="EMBL" id="SNX74203.1"/>
    </source>
</evidence>
<gene>
    <name evidence="1" type="ORF">SAMN05877753_108226</name>
</gene>
<keyword evidence="2" id="KW-1185">Reference proteome</keyword>
<accession>A0A285D4W8</accession>
<name>A0A285D4W8_9BACI</name>
<proteinExistence type="predicted"/>
<evidence type="ECO:0008006" key="3">
    <source>
        <dbReference type="Google" id="ProtNLM"/>
    </source>
</evidence>
<dbReference type="InterPro" id="IPR029058">
    <property type="entry name" value="AB_hydrolase_fold"/>
</dbReference>
<dbReference type="Gene3D" id="3.40.50.1820">
    <property type="entry name" value="alpha/beta hydrolase"/>
    <property type="match status" value="1"/>
</dbReference>
<dbReference type="EMBL" id="OAOP01000008">
    <property type="protein sequence ID" value="SNX74203.1"/>
    <property type="molecule type" value="Genomic_DNA"/>
</dbReference>
<sequence>MVKQRFFQLDTEWNVIHYPEKPNGFGVLILGGEGHFVEEKNSYWIQHFGRNIWLKALLDAGYTVFYSNLYGNHWGSVKARELAENLYHYVIRHEILNERIHIIAEGMGALLIPEFVKALDKNIRTVCVINPYFSLREKIDEEKEQLFFYKKLLHEVKMANLGSPEQLQNQTEKPIQIWVFPQILSIFYVMEGNRTSSKKRIMEEIVDVRKEKQSHTLIHYILPERRNLIASLILRTFKNHEDL</sequence>
<dbReference type="Proteomes" id="UP000219546">
    <property type="component" value="Unassembled WGS sequence"/>
</dbReference>
<organism evidence="1 2">
    <name type="scientific">Bacillus oleivorans</name>
    <dbReference type="NCBI Taxonomy" id="1448271"/>
    <lineage>
        <taxon>Bacteria</taxon>
        <taxon>Bacillati</taxon>
        <taxon>Bacillota</taxon>
        <taxon>Bacilli</taxon>
        <taxon>Bacillales</taxon>
        <taxon>Bacillaceae</taxon>
        <taxon>Bacillus</taxon>
    </lineage>
</organism>
<protein>
    <recommendedName>
        <fullName evidence="3">Hydrolase</fullName>
    </recommendedName>
</protein>
<dbReference type="AlphaFoldDB" id="A0A285D4W8"/>